<sequence>MKRFLLTAALVAACAPGVGAPLVLTGADVTAAVYCCTSPDELSRISTIGMAVVGDDVEFPVGTLLPLSAFYDPIPVDVDIGATTIELRYSTNEIAGNAAFNGHILRFTGAPAIVGVSINPLSNYAPVGVTFLHDAVMINSASVQFNPDSRLVLDVALAVPEPAGAILLVAGLAVIGSYARRQKSEKFT</sequence>
<name>A0A4P6L4P4_9BURK</name>
<dbReference type="AlphaFoldDB" id="A0A4P6L4P4"/>
<feature type="transmembrane region" description="Helical" evidence="1">
    <location>
        <begin position="162"/>
        <end position="179"/>
    </location>
</feature>
<dbReference type="RefSeq" id="WP_130189676.1">
    <property type="nucleotide sequence ID" value="NZ_CP035913.1"/>
</dbReference>
<feature type="chain" id="PRO_5020332451" evidence="2">
    <location>
        <begin position="21"/>
        <end position="188"/>
    </location>
</feature>
<feature type="signal peptide" evidence="2">
    <location>
        <begin position="1"/>
        <end position="20"/>
    </location>
</feature>
<gene>
    <name evidence="3" type="ORF">EWM63_29350</name>
</gene>
<reference evidence="3 4" key="1">
    <citation type="submission" date="2019-02" db="EMBL/GenBank/DDBJ databases">
        <title>Draft Genome Sequences of Six Type Strains of the Genus Massilia.</title>
        <authorList>
            <person name="Miess H."/>
            <person name="Frediansyhah A."/>
            <person name="Gross H."/>
        </authorList>
    </citation>
    <scope>NUCLEOTIDE SEQUENCE [LARGE SCALE GENOMIC DNA]</scope>
    <source>
        <strain evidence="3 4">DSM 17473</strain>
    </source>
</reference>
<dbReference type="KEGG" id="plue:EWM63_29350"/>
<accession>A0A4P6L4P4</accession>
<keyword evidence="4" id="KW-1185">Reference proteome</keyword>
<evidence type="ECO:0000313" key="4">
    <source>
        <dbReference type="Proteomes" id="UP000290637"/>
    </source>
</evidence>
<evidence type="ECO:0000256" key="1">
    <source>
        <dbReference type="SAM" id="Phobius"/>
    </source>
</evidence>
<evidence type="ECO:0000313" key="3">
    <source>
        <dbReference type="EMBL" id="QBE66569.1"/>
    </source>
</evidence>
<dbReference type="EMBL" id="CP035913">
    <property type="protein sequence ID" value="QBE66569.1"/>
    <property type="molecule type" value="Genomic_DNA"/>
</dbReference>
<evidence type="ECO:0000256" key="2">
    <source>
        <dbReference type="SAM" id="SignalP"/>
    </source>
</evidence>
<keyword evidence="1" id="KW-0472">Membrane</keyword>
<dbReference type="NCBIfam" id="TIGR02595">
    <property type="entry name" value="PEP_CTERM"/>
    <property type="match status" value="1"/>
</dbReference>
<keyword evidence="2" id="KW-0732">Signal</keyword>
<dbReference type="OrthoDB" id="8759229at2"/>
<dbReference type="Proteomes" id="UP000290637">
    <property type="component" value="Chromosome"/>
</dbReference>
<keyword evidence="1" id="KW-1133">Transmembrane helix</keyword>
<protein>
    <submittedName>
        <fullName evidence="3">PEP-CTERM sorting domain-containing protein</fullName>
    </submittedName>
</protein>
<organism evidence="3 4">
    <name type="scientific">Pseudoduganella lutea</name>
    <dbReference type="NCBI Taxonomy" id="321985"/>
    <lineage>
        <taxon>Bacteria</taxon>
        <taxon>Pseudomonadati</taxon>
        <taxon>Pseudomonadota</taxon>
        <taxon>Betaproteobacteria</taxon>
        <taxon>Burkholderiales</taxon>
        <taxon>Oxalobacteraceae</taxon>
        <taxon>Telluria group</taxon>
        <taxon>Pseudoduganella</taxon>
    </lineage>
</organism>
<proteinExistence type="predicted"/>
<keyword evidence="1" id="KW-0812">Transmembrane</keyword>
<dbReference type="InterPro" id="IPR013424">
    <property type="entry name" value="Ice-binding_C"/>
</dbReference>